<keyword evidence="1" id="KW-0723">Serine/threonine-protein kinase</keyword>
<name>A0A1I4BFF0_9PROT</name>
<dbReference type="Pfam" id="PF13581">
    <property type="entry name" value="HATPase_c_2"/>
    <property type="match status" value="1"/>
</dbReference>
<keyword evidence="4" id="KW-1185">Reference proteome</keyword>
<dbReference type="InterPro" id="IPR050267">
    <property type="entry name" value="Anti-sigma-factor_SerPK"/>
</dbReference>
<dbReference type="InterPro" id="IPR036890">
    <property type="entry name" value="HATPase_C_sf"/>
</dbReference>
<dbReference type="PANTHER" id="PTHR35526">
    <property type="entry name" value="ANTI-SIGMA-F FACTOR RSBW-RELATED"/>
    <property type="match status" value="1"/>
</dbReference>
<evidence type="ECO:0000313" key="3">
    <source>
        <dbReference type="EMBL" id="SFK66716.1"/>
    </source>
</evidence>
<dbReference type="CDD" id="cd16936">
    <property type="entry name" value="HATPase_RsbW-like"/>
    <property type="match status" value="1"/>
</dbReference>
<sequence>MPQPLALTIPPDTDEVPRLLDALEGFAEEAGLSPKAAHRLALVVEELAANVAMHGTGGAGGATYIAVTVRAEADEVIATVEDDGRAFDPLVRAAPDTDAALEDREIGGLGVHFVQQMTKAIRYSREDGLNRLTAVLDAAG</sequence>
<keyword evidence="3" id="KW-0808">Transferase</keyword>
<dbReference type="GO" id="GO:0004674">
    <property type="term" value="F:protein serine/threonine kinase activity"/>
    <property type="evidence" value="ECO:0007669"/>
    <property type="project" value="UniProtKB-KW"/>
</dbReference>
<dbReference type="Gene3D" id="3.30.565.10">
    <property type="entry name" value="Histidine kinase-like ATPase, C-terminal domain"/>
    <property type="match status" value="1"/>
</dbReference>
<dbReference type="SUPFAM" id="SSF55874">
    <property type="entry name" value="ATPase domain of HSP90 chaperone/DNA topoisomerase II/histidine kinase"/>
    <property type="match status" value="1"/>
</dbReference>
<keyword evidence="3" id="KW-0418">Kinase</keyword>
<gene>
    <name evidence="3" type="ORF">SAMN02745775_105201</name>
</gene>
<protein>
    <submittedName>
        <fullName evidence="3">Anti-sigma regulatory factor (Ser/Thr protein kinase)</fullName>
    </submittedName>
</protein>
<feature type="domain" description="Histidine kinase/HSP90-like ATPase" evidence="2">
    <location>
        <begin position="9"/>
        <end position="134"/>
    </location>
</feature>
<dbReference type="PANTHER" id="PTHR35526:SF6">
    <property type="entry name" value="SLR1861 PROTEIN"/>
    <property type="match status" value="1"/>
</dbReference>
<dbReference type="RefSeq" id="WP_175533953.1">
    <property type="nucleotide sequence ID" value="NZ_FOSQ01000005.1"/>
</dbReference>
<reference evidence="3 4" key="1">
    <citation type="submission" date="2016-10" db="EMBL/GenBank/DDBJ databases">
        <authorList>
            <person name="de Groot N.N."/>
        </authorList>
    </citation>
    <scope>NUCLEOTIDE SEQUENCE [LARGE SCALE GENOMIC DNA]</scope>
    <source>
        <strain evidence="3 4">DSM 19981</strain>
    </source>
</reference>
<dbReference type="AlphaFoldDB" id="A0A1I4BFF0"/>
<dbReference type="EMBL" id="FOSQ01000005">
    <property type="protein sequence ID" value="SFK66716.1"/>
    <property type="molecule type" value="Genomic_DNA"/>
</dbReference>
<dbReference type="STRING" id="1123062.SAMN02745775_105201"/>
<dbReference type="Proteomes" id="UP000199473">
    <property type="component" value="Unassembled WGS sequence"/>
</dbReference>
<accession>A0A1I4BFF0</accession>
<organism evidence="3 4">
    <name type="scientific">Falsiroseomonas stagni DSM 19981</name>
    <dbReference type="NCBI Taxonomy" id="1123062"/>
    <lineage>
        <taxon>Bacteria</taxon>
        <taxon>Pseudomonadati</taxon>
        <taxon>Pseudomonadota</taxon>
        <taxon>Alphaproteobacteria</taxon>
        <taxon>Acetobacterales</taxon>
        <taxon>Roseomonadaceae</taxon>
        <taxon>Falsiroseomonas</taxon>
    </lineage>
</organism>
<dbReference type="InterPro" id="IPR003594">
    <property type="entry name" value="HATPase_dom"/>
</dbReference>
<evidence type="ECO:0000256" key="1">
    <source>
        <dbReference type="ARBA" id="ARBA00022527"/>
    </source>
</evidence>
<proteinExistence type="predicted"/>
<evidence type="ECO:0000259" key="2">
    <source>
        <dbReference type="Pfam" id="PF13581"/>
    </source>
</evidence>
<evidence type="ECO:0000313" key="4">
    <source>
        <dbReference type="Proteomes" id="UP000199473"/>
    </source>
</evidence>